<dbReference type="Gene3D" id="1.10.10.10">
    <property type="entry name" value="Winged helix-like DNA-binding domain superfamily/Winged helix DNA-binding domain"/>
    <property type="match status" value="1"/>
</dbReference>
<dbReference type="SUPFAM" id="SSF46689">
    <property type="entry name" value="Homeodomain-like"/>
    <property type="match status" value="1"/>
</dbReference>
<dbReference type="InterPro" id="IPR009057">
    <property type="entry name" value="Homeodomain-like_sf"/>
</dbReference>
<evidence type="ECO:0000313" key="2">
    <source>
        <dbReference type="Proteomes" id="UP001158049"/>
    </source>
</evidence>
<comment type="caution">
    <text evidence="1">The sequence shown here is derived from an EMBL/GenBank/DDBJ whole genome shotgun (WGS) entry which is preliminary data.</text>
</comment>
<dbReference type="InterPro" id="IPR007367">
    <property type="entry name" value="DUF433"/>
</dbReference>
<organism evidence="1 2">
    <name type="scientific">Noviherbaspirillum suwonense</name>
    <dbReference type="NCBI Taxonomy" id="1224511"/>
    <lineage>
        <taxon>Bacteria</taxon>
        <taxon>Pseudomonadati</taxon>
        <taxon>Pseudomonadota</taxon>
        <taxon>Betaproteobacteria</taxon>
        <taxon>Burkholderiales</taxon>
        <taxon>Oxalobacteraceae</taxon>
        <taxon>Noviherbaspirillum</taxon>
    </lineage>
</organism>
<protein>
    <submittedName>
        <fullName evidence="1">Uncharacterized conserved protein, DUF433 family</fullName>
    </submittedName>
</protein>
<dbReference type="Pfam" id="PF04255">
    <property type="entry name" value="DUF433"/>
    <property type="match status" value="1"/>
</dbReference>
<keyword evidence="2" id="KW-1185">Reference proteome</keyword>
<reference evidence="1 2" key="1">
    <citation type="submission" date="2017-05" db="EMBL/GenBank/DDBJ databases">
        <authorList>
            <person name="Varghese N."/>
            <person name="Submissions S."/>
        </authorList>
    </citation>
    <scope>NUCLEOTIDE SEQUENCE [LARGE SCALE GENOMIC DNA]</scope>
    <source>
        <strain evidence="1 2">DSM 26001</strain>
    </source>
</reference>
<gene>
    <name evidence="1" type="ORF">SAMN06295970_107149</name>
</gene>
<dbReference type="Proteomes" id="UP001158049">
    <property type="component" value="Unassembled WGS sequence"/>
</dbReference>
<dbReference type="EMBL" id="FXUL01000007">
    <property type="protein sequence ID" value="SMP61375.1"/>
    <property type="molecule type" value="Genomic_DNA"/>
</dbReference>
<name>A0ABY1QA14_9BURK</name>
<sequence>MTELIQIDAAILGGTPCFHGSRTPVVVLFYYLANGHTLSEIFEAYPAMPRESVVDALRTGEFPLTAMRGHVDDEELALWKILADEACSGLSRGV</sequence>
<accession>A0ABY1QA14</accession>
<evidence type="ECO:0000313" key="1">
    <source>
        <dbReference type="EMBL" id="SMP61375.1"/>
    </source>
</evidence>
<proteinExistence type="predicted"/>
<dbReference type="InterPro" id="IPR036388">
    <property type="entry name" value="WH-like_DNA-bd_sf"/>
</dbReference>
<dbReference type="RefSeq" id="WP_283442470.1">
    <property type="nucleotide sequence ID" value="NZ_FXUL01000007.1"/>
</dbReference>